<organism evidence="2 3">
    <name type="scientific">Merluccius polli</name>
    <name type="common">Benguela hake</name>
    <name type="synonym">Merluccius cadenati</name>
    <dbReference type="NCBI Taxonomy" id="89951"/>
    <lineage>
        <taxon>Eukaryota</taxon>
        <taxon>Metazoa</taxon>
        <taxon>Chordata</taxon>
        <taxon>Craniata</taxon>
        <taxon>Vertebrata</taxon>
        <taxon>Euteleostomi</taxon>
        <taxon>Actinopterygii</taxon>
        <taxon>Neopterygii</taxon>
        <taxon>Teleostei</taxon>
        <taxon>Neoteleostei</taxon>
        <taxon>Acanthomorphata</taxon>
        <taxon>Zeiogadaria</taxon>
        <taxon>Gadariae</taxon>
        <taxon>Gadiformes</taxon>
        <taxon>Gadoidei</taxon>
        <taxon>Merlucciidae</taxon>
        <taxon>Merluccius</taxon>
    </lineage>
</organism>
<dbReference type="Pfam" id="PF00078">
    <property type="entry name" value="RVT_1"/>
    <property type="match status" value="1"/>
</dbReference>
<protein>
    <recommendedName>
        <fullName evidence="1">Reverse transcriptase domain-containing protein</fullName>
    </recommendedName>
</protein>
<evidence type="ECO:0000313" key="2">
    <source>
        <dbReference type="EMBL" id="KAK0137259.1"/>
    </source>
</evidence>
<keyword evidence="3" id="KW-1185">Reference proteome</keyword>
<gene>
    <name evidence="2" type="ORF">N1851_026544</name>
</gene>
<proteinExistence type="predicted"/>
<dbReference type="EMBL" id="JAOPHQ010004916">
    <property type="protein sequence ID" value="KAK0137259.1"/>
    <property type="molecule type" value="Genomic_DNA"/>
</dbReference>
<evidence type="ECO:0000313" key="3">
    <source>
        <dbReference type="Proteomes" id="UP001174136"/>
    </source>
</evidence>
<accession>A0AA47MBT9</accession>
<sequence>MRRRGSLARGTRRSCVESWLRIRKGKDNYRRKLEKRLEQNNARDIWRGLQTIAGYGKGVGRDQASRDKDWADDLNLTGAPQGTVLSPFFFTLYTSDFTHNTSHCHIQKFSDDTAIVGCVSEGNNLEYRTVIRDFVSWNEQNQLQLNTSKTKEMIVNFRRKASHFTSGIS</sequence>
<dbReference type="Proteomes" id="UP001174136">
    <property type="component" value="Unassembled WGS sequence"/>
</dbReference>
<reference evidence="2" key="1">
    <citation type="journal article" date="2023" name="Front. Mar. Sci.">
        <title>A new Merluccius polli reference genome to investigate the effects of global change in West African waters.</title>
        <authorList>
            <person name="Mateo J.L."/>
            <person name="Blanco-Fernandez C."/>
            <person name="Garcia-Vazquez E."/>
            <person name="Machado-Schiaffino G."/>
        </authorList>
    </citation>
    <scope>NUCLEOTIDE SEQUENCE</scope>
    <source>
        <strain evidence="2">C29</strain>
        <tissue evidence="2">Fin</tissue>
    </source>
</reference>
<feature type="domain" description="Reverse transcriptase" evidence="1">
    <location>
        <begin position="1"/>
        <end position="169"/>
    </location>
</feature>
<dbReference type="InterPro" id="IPR000477">
    <property type="entry name" value="RT_dom"/>
</dbReference>
<evidence type="ECO:0000259" key="1">
    <source>
        <dbReference type="PROSITE" id="PS50878"/>
    </source>
</evidence>
<dbReference type="PROSITE" id="PS50878">
    <property type="entry name" value="RT_POL"/>
    <property type="match status" value="1"/>
</dbReference>
<dbReference type="AlphaFoldDB" id="A0AA47MBT9"/>
<comment type="caution">
    <text evidence="2">The sequence shown here is derived from an EMBL/GenBank/DDBJ whole genome shotgun (WGS) entry which is preliminary data.</text>
</comment>
<name>A0AA47MBT9_MERPO</name>